<protein>
    <recommendedName>
        <fullName evidence="3">Retrotransposon Copia-like N-terminal domain-containing protein</fullName>
    </recommendedName>
</protein>
<dbReference type="EMBL" id="JACGCM010001722">
    <property type="protein sequence ID" value="KAF6151023.1"/>
    <property type="molecule type" value="Genomic_DNA"/>
</dbReference>
<name>A0A7J7M826_9MAGN</name>
<evidence type="ECO:0000313" key="1">
    <source>
        <dbReference type="EMBL" id="KAF6151023.1"/>
    </source>
</evidence>
<dbReference type="Proteomes" id="UP000541444">
    <property type="component" value="Unassembled WGS sequence"/>
</dbReference>
<accession>A0A7J7M826</accession>
<organism evidence="1 2">
    <name type="scientific">Kingdonia uniflora</name>
    <dbReference type="NCBI Taxonomy" id="39325"/>
    <lineage>
        <taxon>Eukaryota</taxon>
        <taxon>Viridiplantae</taxon>
        <taxon>Streptophyta</taxon>
        <taxon>Embryophyta</taxon>
        <taxon>Tracheophyta</taxon>
        <taxon>Spermatophyta</taxon>
        <taxon>Magnoliopsida</taxon>
        <taxon>Ranunculales</taxon>
        <taxon>Circaeasteraceae</taxon>
        <taxon>Kingdonia</taxon>
    </lineage>
</organism>
<gene>
    <name evidence="1" type="ORF">GIB67_016501</name>
</gene>
<keyword evidence="2" id="KW-1185">Reference proteome</keyword>
<evidence type="ECO:0008006" key="3">
    <source>
        <dbReference type="Google" id="ProtNLM"/>
    </source>
</evidence>
<evidence type="ECO:0000313" key="2">
    <source>
        <dbReference type="Proteomes" id="UP000541444"/>
    </source>
</evidence>
<reference evidence="1 2" key="1">
    <citation type="journal article" date="2020" name="IScience">
        <title>Genome Sequencing of the Endangered Kingdonia uniflora (Circaeasteraceae, Ranunculales) Reveals Potential Mechanisms of Evolutionary Specialization.</title>
        <authorList>
            <person name="Sun Y."/>
            <person name="Deng T."/>
            <person name="Zhang A."/>
            <person name="Moore M.J."/>
            <person name="Landis J.B."/>
            <person name="Lin N."/>
            <person name="Zhang H."/>
            <person name="Zhang X."/>
            <person name="Huang J."/>
            <person name="Zhang X."/>
            <person name="Sun H."/>
            <person name="Wang H."/>
        </authorList>
    </citation>
    <scope>NUCLEOTIDE SEQUENCE [LARGE SCALE GENOMIC DNA]</scope>
    <source>
        <strain evidence="1">TB1705</strain>
        <tissue evidence="1">Leaf</tissue>
    </source>
</reference>
<proteinExistence type="predicted"/>
<sequence>MPIGDELSSSSTVSSIGMGKDVQSFNSVHDNLNLKITSQLLDGLNYVRWAQSAKLLVGGRYSRSSWEELSHYDSFIKWPANAPSEKIPPPPTEIEIYVKIMEKTRLFQFLPGLNPDFEYARVHLLDMTPFLTLEEAHTYYLSNQSHRSPMPPISRIPSETSAMAARYAYLIPLSVPSQTSQTSSPSLSPLPFHRVFRAGLALGFGAAARMSGIVFICVSLEDGETSILPGILMGGESGTLVFIFASFGNEEASTMSGMLMGGESGSGVLIFL</sequence>
<comment type="caution">
    <text evidence="1">The sequence shown here is derived from an EMBL/GenBank/DDBJ whole genome shotgun (WGS) entry which is preliminary data.</text>
</comment>
<dbReference type="AlphaFoldDB" id="A0A7J7M826"/>